<protein>
    <recommendedName>
        <fullName evidence="2">Peptidase S26 domain-containing protein</fullName>
    </recommendedName>
</protein>
<dbReference type="GO" id="GO:0006465">
    <property type="term" value="P:signal peptide processing"/>
    <property type="evidence" value="ECO:0007669"/>
    <property type="project" value="InterPro"/>
</dbReference>
<dbReference type="Pfam" id="PF10502">
    <property type="entry name" value="Peptidase_S26"/>
    <property type="match status" value="1"/>
</dbReference>
<accession>A0A7X0FDK9</accession>
<dbReference type="Gene3D" id="2.10.109.10">
    <property type="entry name" value="Umud Fragment, subunit A"/>
    <property type="match status" value="1"/>
</dbReference>
<dbReference type="CDD" id="cd06530">
    <property type="entry name" value="S26_SPase_I"/>
    <property type="match status" value="1"/>
</dbReference>
<dbReference type="SUPFAM" id="SSF51306">
    <property type="entry name" value="LexA/Signal peptidase"/>
    <property type="match status" value="1"/>
</dbReference>
<name>A0A7X0FDK9_9HYPH</name>
<dbReference type="InterPro" id="IPR019533">
    <property type="entry name" value="Peptidase_S26"/>
</dbReference>
<evidence type="ECO:0000313" key="4">
    <source>
        <dbReference type="Proteomes" id="UP000536262"/>
    </source>
</evidence>
<sequence length="167" mass="18110">MVEPYVAVPAGPAGAFAVPQDHVLLLGDNRIHSSDSRGWLQPFLPAAAIQGRVVGGALWPTMAQRLLPQLSRQTGSSIASVSRSLLYSACLGQALSSDPFHHVFRGLRAERRPSRDDGCGEFARRASTSLGPPHRGRDPIIAQRDAAVQPWVRVSPRSCAQRQSTRR</sequence>
<reference evidence="3 4" key="1">
    <citation type="submission" date="2020-08" db="EMBL/GenBank/DDBJ databases">
        <title>Genomic Encyclopedia of Type Strains, Phase IV (KMG-IV): sequencing the most valuable type-strain genomes for metagenomic binning, comparative biology and taxonomic classification.</title>
        <authorList>
            <person name="Goeker M."/>
        </authorList>
    </citation>
    <scope>NUCLEOTIDE SEQUENCE [LARGE SCALE GENOMIC DNA]</scope>
    <source>
        <strain evidence="3 4">DSM 7051</strain>
    </source>
</reference>
<keyword evidence="4" id="KW-1185">Reference proteome</keyword>
<dbReference type="GO" id="GO:0004252">
    <property type="term" value="F:serine-type endopeptidase activity"/>
    <property type="evidence" value="ECO:0007669"/>
    <property type="project" value="InterPro"/>
</dbReference>
<evidence type="ECO:0000256" key="1">
    <source>
        <dbReference type="SAM" id="MobiDB-lite"/>
    </source>
</evidence>
<proteinExistence type="predicted"/>
<dbReference type="AlphaFoldDB" id="A0A7X0FDK9"/>
<gene>
    <name evidence="3" type="ORF">GGR00_005569</name>
</gene>
<dbReference type="EMBL" id="JACHOU010000030">
    <property type="protein sequence ID" value="MBB6357745.1"/>
    <property type="molecule type" value="Genomic_DNA"/>
</dbReference>
<feature type="compositionally biased region" description="Basic and acidic residues" evidence="1">
    <location>
        <begin position="112"/>
        <end position="124"/>
    </location>
</feature>
<comment type="caution">
    <text evidence="3">The sequence shown here is derived from an EMBL/GenBank/DDBJ whole genome shotgun (WGS) entry which is preliminary data.</text>
</comment>
<dbReference type="Proteomes" id="UP000536262">
    <property type="component" value="Unassembled WGS sequence"/>
</dbReference>
<feature type="domain" description="Peptidase S26" evidence="2">
    <location>
        <begin position="16"/>
        <end position="54"/>
    </location>
</feature>
<evidence type="ECO:0000313" key="3">
    <source>
        <dbReference type="EMBL" id="MBB6357745.1"/>
    </source>
</evidence>
<evidence type="ECO:0000259" key="2">
    <source>
        <dbReference type="Pfam" id="PF10502"/>
    </source>
</evidence>
<dbReference type="InterPro" id="IPR036286">
    <property type="entry name" value="LexA/Signal_pep-like_sf"/>
</dbReference>
<feature type="region of interest" description="Disordered" evidence="1">
    <location>
        <begin position="112"/>
        <end position="138"/>
    </location>
</feature>
<organism evidence="3 4">
    <name type="scientific">Aminobacter aganoensis</name>
    <dbReference type="NCBI Taxonomy" id="83264"/>
    <lineage>
        <taxon>Bacteria</taxon>
        <taxon>Pseudomonadati</taxon>
        <taxon>Pseudomonadota</taxon>
        <taxon>Alphaproteobacteria</taxon>
        <taxon>Hyphomicrobiales</taxon>
        <taxon>Phyllobacteriaceae</taxon>
        <taxon>Aminobacter</taxon>
    </lineage>
</organism>